<feature type="compositionally biased region" description="Polar residues" evidence="1">
    <location>
        <begin position="85"/>
        <end position="102"/>
    </location>
</feature>
<evidence type="ECO:0000256" key="2">
    <source>
        <dbReference type="SAM" id="SignalP"/>
    </source>
</evidence>
<accession>A0A2V1DC05</accession>
<dbReference type="Proteomes" id="UP000244855">
    <property type="component" value="Unassembled WGS sequence"/>
</dbReference>
<evidence type="ECO:0000313" key="3">
    <source>
        <dbReference type="EMBL" id="PVH95505.1"/>
    </source>
</evidence>
<keyword evidence="4" id="KW-1185">Reference proteome</keyword>
<reference evidence="3 4" key="1">
    <citation type="journal article" date="2018" name="Sci. Rep.">
        <title>Comparative genomics provides insights into the lifestyle and reveals functional heterogeneity of dark septate endophytic fungi.</title>
        <authorList>
            <person name="Knapp D.G."/>
            <person name="Nemeth J.B."/>
            <person name="Barry K."/>
            <person name="Hainaut M."/>
            <person name="Henrissat B."/>
            <person name="Johnson J."/>
            <person name="Kuo A."/>
            <person name="Lim J.H.P."/>
            <person name="Lipzen A."/>
            <person name="Nolan M."/>
            <person name="Ohm R.A."/>
            <person name="Tamas L."/>
            <person name="Grigoriev I.V."/>
            <person name="Spatafora J.W."/>
            <person name="Nagy L.G."/>
            <person name="Kovacs G.M."/>
        </authorList>
    </citation>
    <scope>NUCLEOTIDE SEQUENCE [LARGE SCALE GENOMIC DNA]</scope>
    <source>
        <strain evidence="3 4">DSE2036</strain>
    </source>
</reference>
<dbReference type="EMBL" id="KZ805494">
    <property type="protein sequence ID" value="PVH95505.1"/>
    <property type="molecule type" value="Genomic_DNA"/>
</dbReference>
<feature type="region of interest" description="Disordered" evidence="1">
    <location>
        <begin position="136"/>
        <end position="155"/>
    </location>
</feature>
<evidence type="ECO:0000256" key="1">
    <source>
        <dbReference type="SAM" id="MobiDB-lite"/>
    </source>
</evidence>
<feature type="chain" id="PRO_5015848003" evidence="2">
    <location>
        <begin position="22"/>
        <end position="368"/>
    </location>
</feature>
<proteinExistence type="predicted"/>
<feature type="compositionally biased region" description="Basic and acidic residues" evidence="1">
    <location>
        <begin position="136"/>
        <end position="146"/>
    </location>
</feature>
<sequence>MAWGRYAGFVWLGLGTGLAGAGHDMMVHDGSKLAMDDAHDDNSQVGMKEGVEGMGDLGGPISRSGEKQPTQPAAAAAAARAAARKQTTGSLETSQPASQPASSGLRPRLGPNPCRPQLSLTDGVRASERARVERACEQEVKEKSKGEAGGGRRGWRSLLGSQAQTQSTQQRQDRLVQENDGIGSYSWMRCQKEGPFVSTGWLAGWLAAGCLPSICHSSPPCTGTQRAVMIDLTASATLPLCHFTNLPPAHPPACLTASLSTLYKPPAALSGPRLIHSIVTGDTHPHPHSLTSQARNRIRGRTGQPASCASAARQVPLKEEMLTLAFVLVPSRFVWPTAPSAFVCIHSFIIDNPQTRSKLDTGATSGAP</sequence>
<gene>
    <name evidence="3" type="ORF">DM02DRAFT_632810</name>
</gene>
<protein>
    <submittedName>
        <fullName evidence="3">Uncharacterized protein</fullName>
    </submittedName>
</protein>
<evidence type="ECO:0000313" key="4">
    <source>
        <dbReference type="Proteomes" id="UP000244855"/>
    </source>
</evidence>
<feature type="signal peptide" evidence="2">
    <location>
        <begin position="1"/>
        <end position="21"/>
    </location>
</feature>
<name>A0A2V1DC05_9PLEO</name>
<feature type="region of interest" description="Disordered" evidence="1">
    <location>
        <begin position="35"/>
        <end position="126"/>
    </location>
</feature>
<dbReference type="AlphaFoldDB" id="A0A2V1DC05"/>
<organism evidence="3 4">
    <name type="scientific">Periconia macrospinosa</name>
    <dbReference type="NCBI Taxonomy" id="97972"/>
    <lineage>
        <taxon>Eukaryota</taxon>
        <taxon>Fungi</taxon>
        <taxon>Dikarya</taxon>
        <taxon>Ascomycota</taxon>
        <taxon>Pezizomycotina</taxon>
        <taxon>Dothideomycetes</taxon>
        <taxon>Pleosporomycetidae</taxon>
        <taxon>Pleosporales</taxon>
        <taxon>Massarineae</taxon>
        <taxon>Periconiaceae</taxon>
        <taxon>Periconia</taxon>
    </lineage>
</organism>
<keyword evidence="2" id="KW-0732">Signal</keyword>